<dbReference type="PANTHER" id="PTHR48475:SF2">
    <property type="entry name" value="RIBONUCLEASE H"/>
    <property type="match status" value="1"/>
</dbReference>
<comment type="caution">
    <text evidence="1">The sequence shown here is derived from an EMBL/GenBank/DDBJ whole genome shotgun (WGS) entry which is preliminary data.</text>
</comment>
<reference evidence="1" key="1">
    <citation type="submission" date="2020-06" db="EMBL/GenBank/DDBJ databases">
        <authorList>
            <person name="Li T."/>
            <person name="Hu X."/>
            <person name="Zhang T."/>
            <person name="Song X."/>
            <person name="Zhang H."/>
            <person name="Dai N."/>
            <person name="Sheng W."/>
            <person name="Hou X."/>
            <person name="Wei L."/>
        </authorList>
    </citation>
    <scope>NUCLEOTIDE SEQUENCE</scope>
    <source>
        <strain evidence="1">G02</strain>
        <tissue evidence="1">Leaf</tissue>
    </source>
</reference>
<dbReference type="AlphaFoldDB" id="A0AAW2TIE7"/>
<name>A0AAW2TIE7_SESRA</name>
<reference evidence="1" key="2">
    <citation type="journal article" date="2024" name="Plant">
        <title>Genomic evolution and insights into agronomic trait innovations of Sesamum species.</title>
        <authorList>
            <person name="Miao H."/>
            <person name="Wang L."/>
            <person name="Qu L."/>
            <person name="Liu H."/>
            <person name="Sun Y."/>
            <person name="Le M."/>
            <person name="Wang Q."/>
            <person name="Wei S."/>
            <person name="Zheng Y."/>
            <person name="Lin W."/>
            <person name="Duan Y."/>
            <person name="Cao H."/>
            <person name="Xiong S."/>
            <person name="Wang X."/>
            <person name="Wei L."/>
            <person name="Li C."/>
            <person name="Ma Q."/>
            <person name="Ju M."/>
            <person name="Zhao R."/>
            <person name="Li G."/>
            <person name="Mu C."/>
            <person name="Tian Q."/>
            <person name="Mei H."/>
            <person name="Zhang T."/>
            <person name="Gao T."/>
            <person name="Zhang H."/>
        </authorList>
    </citation>
    <scope>NUCLEOTIDE SEQUENCE</scope>
    <source>
        <strain evidence="1">G02</strain>
    </source>
</reference>
<dbReference type="EMBL" id="JACGWJ010000008">
    <property type="protein sequence ID" value="KAL0404444.1"/>
    <property type="molecule type" value="Genomic_DNA"/>
</dbReference>
<accession>A0AAW2TIE7</accession>
<proteinExistence type="predicted"/>
<dbReference type="PANTHER" id="PTHR48475">
    <property type="entry name" value="RIBONUCLEASE H"/>
    <property type="match status" value="1"/>
</dbReference>
<protein>
    <submittedName>
        <fullName evidence="1">Uncharacterized protein</fullName>
    </submittedName>
</protein>
<organism evidence="1">
    <name type="scientific">Sesamum radiatum</name>
    <name type="common">Black benniseed</name>
    <dbReference type="NCBI Taxonomy" id="300843"/>
    <lineage>
        <taxon>Eukaryota</taxon>
        <taxon>Viridiplantae</taxon>
        <taxon>Streptophyta</taxon>
        <taxon>Embryophyta</taxon>
        <taxon>Tracheophyta</taxon>
        <taxon>Spermatophyta</taxon>
        <taxon>Magnoliopsida</taxon>
        <taxon>eudicotyledons</taxon>
        <taxon>Gunneridae</taxon>
        <taxon>Pentapetalae</taxon>
        <taxon>asterids</taxon>
        <taxon>lamiids</taxon>
        <taxon>Lamiales</taxon>
        <taxon>Pedaliaceae</taxon>
        <taxon>Sesamum</taxon>
    </lineage>
</organism>
<sequence length="85" mass="10048">MCANPTLVSWKEEVARFLTEGIEPENEMDAKKLRRKASHFVMIDEELYKRGFSQLFVKCLAPKEENYILWKIHEGIRENHIGEKP</sequence>
<evidence type="ECO:0000313" key="1">
    <source>
        <dbReference type="EMBL" id="KAL0404444.1"/>
    </source>
</evidence>
<gene>
    <name evidence="1" type="ORF">Sradi_2085200</name>
</gene>